<protein>
    <recommendedName>
        <fullName evidence="4">Lipoprotein</fullName>
    </recommendedName>
</protein>
<accession>A0A5D4XR50</accession>
<proteinExistence type="predicted"/>
<dbReference type="RefSeq" id="WP_149103680.1">
    <property type="nucleotide sequence ID" value="NZ_VTFT01000001.1"/>
</dbReference>
<keyword evidence="3" id="KW-1185">Reference proteome</keyword>
<evidence type="ECO:0008006" key="4">
    <source>
        <dbReference type="Google" id="ProtNLM"/>
    </source>
</evidence>
<dbReference type="PROSITE" id="PS51257">
    <property type="entry name" value="PROKAR_LIPOPROTEIN"/>
    <property type="match status" value="1"/>
</dbReference>
<feature type="region of interest" description="Disordered" evidence="1">
    <location>
        <begin position="19"/>
        <end position="43"/>
    </location>
</feature>
<name>A0A5D4XR50_9GAMM</name>
<sequence>MKKLLLIAALPVLFSACKQPDPPASVSAPTPTSAPAEASGERSALPHGLALDVPYAVLSDEWTDESEERKRKVVIEFQQADAARVGQAVTDSMIAARYRLTGQSEARGGERYNFRADGGVRASILVRPRGAVKLQDSRSTGNIEYSYTEPLEAPGQVQDAGSRAGQGAN</sequence>
<organism evidence="2 3">
    <name type="scientific">Luteimonas viscosa</name>
    <dbReference type="NCBI Taxonomy" id="1132694"/>
    <lineage>
        <taxon>Bacteria</taxon>
        <taxon>Pseudomonadati</taxon>
        <taxon>Pseudomonadota</taxon>
        <taxon>Gammaproteobacteria</taxon>
        <taxon>Lysobacterales</taxon>
        <taxon>Lysobacteraceae</taxon>
        <taxon>Luteimonas</taxon>
    </lineage>
</organism>
<comment type="caution">
    <text evidence="2">The sequence shown here is derived from an EMBL/GenBank/DDBJ whole genome shotgun (WGS) entry which is preliminary data.</text>
</comment>
<feature type="compositionally biased region" description="Low complexity" evidence="1">
    <location>
        <begin position="24"/>
        <end position="38"/>
    </location>
</feature>
<dbReference type="EMBL" id="VTFT01000001">
    <property type="protein sequence ID" value="TYT27126.1"/>
    <property type="molecule type" value="Genomic_DNA"/>
</dbReference>
<dbReference type="AlphaFoldDB" id="A0A5D4XR50"/>
<gene>
    <name evidence="2" type="ORF">FZO89_13140</name>
</gene>
<evidence type="ECO:0000256" key="1">
    <source>
        <dbReference type="SAM" id="MobiDB-lite"/>
    </source>
</evidence>
<evidence type="ECO:0000313" key="3">
    <source>
        <dbReference type="Proteomes" id="UP000324973"/>
    </source>
</evidence>
<feature type="region of interest" description="Disordered" evidence="1">
    <location>
        <begin position="136"/>
        <end position="169"/>
    </location>
</feature>
<evidence type="ECO:0000313" key="2">
    <source>
        <dbReference type="EMBL" id="TYT27126.1"/>
    </source>
</evidence>
<dbReference type="Proteomes" id="UP000324973">
    <property type="component" value="Unassembled WGS sequence"/>
</dbReference>
<reference evidence="2 3" key="1">
    <citation type="submission" date="2019-08" db="EMBL/GenBank/DDBJ databases">
        <title>Luteimonas viscosus sp. nov., isolated from soil of a sunflower field.</title>
        <authorList>
            <person name="Jianli Z."/>
            <person name="Ying Z."/>
        </authorList>
    </citation>
    <scope>NUCLEOTIDE SEQUENCE [LARGE SCALE GENOMIC DNA]</scope>
    <source>
        <strain evidence="2 3">XBU10</strain>
    </source>
</reference>
<dbReference type="OrthoDB" id="6057914at2"/>